<dbReference type="PANTHER" id="PTHR39181:SF1">
    <property type="entry name" value="TYROSINE-PROTEIN PHOSPHATASE YWQE"/>
    <property type="match status" value="1"/>
</dbReference>
<gene>
    <name evidence="6" type="ORF">ACFFJ8_02985</name>
</gene>
<keyword evidence="7" id="KW-1185">Reference proteome</keyword>
<comment type="caution">
    <text evidence="6">The sequence shown here is derived from an EMBL/GenBank/DDBJ whole genome shotgun (WGS) entry which is preliminary data.</text>
</comment>
<evidence type="ECO:0000313" key="6">
    <source>
        <dbReference type="EMBL" id="MFC0390336.1"/>
    </source>
</evidence>
<protein>
    <recommendedName>
        <fullName evidence="5">Tyrosine-protein phosphatase</fullName>
        <ecNumber evidence="5">3.1.3.48</ecNumber>
    </recommendedName>
</protein>
<dbReference type="PIRSF" id="PIRSF016557">
    <property type="entry name" value="Caps_synth_CpsB"/>
    <property type="match status" value="1"/>
</dbReference>
<organism evidence="6 7">
    <name type="scientific">Paenibacillus mendelii</name>
    <dbReference type="NCBI Taxonomy" id="206163"/>
    <lineage>
        <taxon>Bacteria</taxon>
        <taxon>Bacillati</taxon>
        <taxon>Bacillota</taxon>
        <taxon>Bacilli</taxon>
        <taxon>Bacillales</taxon>
        <taxon>Paenibacillaceae</taxon>
        <taxon>Paenibacillus</taxon>
    </lineage>
</organism>
<keyword evidence="2 5" id="KW-0378">Hydrolase</keyword>
<proteinExistence type="inferred from homology"/>
<dbReference type="InterPro" id="IPR016667">
    <property type="entry name" value="Caps_polysacc_synth_CpsB/CapC"/>
</dbReference>
<dbReference type="SUPFAM" id="SSF89550">
    <property type="entry name" value="PHP domain-like"/>
    <property type="match status" value="1"/>
</dbReference>
<dbReference type="EMBL" id="JBHLVF010000006">
    <property type="protein sequence ID" value="MFC0390336.1"/>
    <property type="molecule type" value="Genomic_DNA"/>
</dbReference>
<dbReference type="RefSeq" id="WP_204819226.1">
    <property type="nucleotide sequence ID" value="NZ_JANHOF010000003.1"/>
</dbReference>
<comment type="similarity">
    <text evidence="1 5">Belongs to the metallo-dependent hydrolases superfamily. CpsB/CapC family.</text>
</comment>
<accession>A0ABV6J396</accession>
<evidence type="ECO:0000256" key="5">
    <source>
        <dbReference type="PIRNR" id="PIRNR016557"/>
    </source>
</evidence>
<dbReference type="InterPro" id="IPR016195">
    <property type="entry name" value="Pol/histidinol_Pase-like"/>
</dbReference>
<comment type="catalytic activity">
    <reaction evidence="4 5">
        <text>O-phospho-L-tyrosyl-[protein] + H2O = L-tyrosyl-[protein] + phosphate</text>
        <dbReference type="Rhea" id="RHEA:10684"/>
        <dbReference type="Rhea" id="RHEA-COMP:10136"/>
        <dbReference type="Rhea" id="RHEA-COMP:20101"/>
        <dbReference type="ChEBI" id="CHEBI:15377"/>
        <dbReference type="ChEBI" id="CHEBI:43474"/>
        <dbReference type="ChEBI" id="CHEBI:46858"/>
        <dbReference type="ChEBI" id="CHEBI:61978"/>
        <dbReference type="EC" id="3.1.3.48"/>
    </reaction>
</comment>
<sequence>MLTDIHCHILDGIDDGAKDLQESLEMARIALQHGTHRIVATPHFFEGCITPRDLLQEKVELLQQELDRQEIAVKISTGHEVRLESAAFIQDHLQKESFFYLNAADSFVLLEQRWDRYCPDTEEVLDWFLKRGTTPIIPHPERHFFFRDDPELLSRLIAQGAWTQVSVDSLLGTNGAEAQAFGRQLIERNEVHTLASDAHNIVRKPNLSEGIRLVGEWAGPARVQEITERSHRVVE</sequence>
<evidence type="ECO:0000256" key="1">
    <source>
        <dbReference type="ARBA" id="ARBA00005750"/>
    </source>
</evidence>
<dbReference type="Gene3D" id="3.20.20.140">
    <property type="entry name" value="Metal-dependent hydrolases"/>
    <property type="match status" value="1"/>
</dbReference>
<dbReference type="Pfam" id="PF19567">
    <property type="entry name" value="CpsB_CapC"/>
    <property type="match status" value="1"/>
</dbReference>
<evidence type="ECO:0000256" key="3">
    <source>
        <dbReference type="ARBA" id="ARBA00022912"/>
    </source>
</evidence>
<reference evidence="6 7" key="1">
    <citation type="submission" date="2024-09" db="EMBL/GenBank/DDBJ databases">
        <authorList>
            <person name="Sun Q."/>
            <person name="Mori K."/>
        </authorList>
    </citation>
    <scope>NUCLEOTIDE SEQUENCE [LARGE SCALE GENOMIC DNA]</scope>
    <source>
        <strain evidence="6 7">CCM 4839</strain>
    </source>
</reference>
<name>A0ABV6J396_9BACL</name>
<dbReference type="EC" id="3.1.3.48" evidence="5"/>
<dbReference type="Proteomes" id="UP001589818">
    <property type="component" value="Unassembled WGS sequence"/>
</dbReference>
<dbReference type="PANTHER" id="PTHR39181">
    <property type="entry name" value="TYROSINE-PROTEIN PHOSPHATASE YWQE"/>
    <property type="match status" value="1"/>
</dbReference>
<evidence type="ECO:0000256" key="2">
    <source>
        <dbReference type="ARBA" id="ARBA00022801"/>
    </source>
</evidence>
<evidence type="ECO:0000256" key="4">
    <source>
        <dbReference type="ARBA" id="ARBA00051722"/>
    </source>
</evidence>
<keyword evidence="3 5" id="KW-0904">Protein phosphatase</keyword>
<evidence type="ECO:0000313" key="7">
    <source>
        <dbReference type="Proteomes" id="UP001589818"/>
    </source>
</evidence>